<accession>A0AAD3SNJ5</accession>
<organism evidence="1 2">
    <name type="scientific">Nepenthes gracilis</name>
    <name type="common">Slender pitcher plant</name>
    <dbReference type="NCBI Taxonomy" id="150966"/>
    <lineage>
        <taxon>Eukaryota</taxon>
        <taxon>Viridiplantae</taxon>
        <taxon>Streptophyta</taxon>
        <taxon>Embryophyta</taxon>
        <taxon>Tracheophyta</taxon>
        <taxon>Spermatophyta</taxon>
        <taxon>Magnoliopsida</taxon>
        <taxon>eudicotyledons</taxon>
        <taxon>Gunneridae</taxon>
        <taxon>Pentapetalae</taxon>
        <taxon>Caryophyllales</taxon>
        <taxon>Nepenthaceae</taxon>
        <taxon>Nepenthes</taxon>
    </lineage>
</organism>
<evidence type="ECO:0000313" key="1">
    <source>
        <dbReference type="EMBL" id="GMH14029.1"/>
    </source>
</evidence>
<name>A0AAD3SNJ5_NEPGR</name>
<evidence type="ECO:0000313" key="2">
    <source>
        <dbReference type="Proteomes" id="UP001279734"/>
    </source>
</evidence>
<dbReference type="EMBL" id="BSYO01000013">
    <property type="protein sequence ID" value="GMH14029.1"/>
    <property type="molecule type" value="Genomic_DNA"/>
</dbReference>
<dbReference type="Proteomes" id="UP001279734">
    <property type="component" value="Unassembled WGS sequence"/>
</dbReference>
<gene>
    <name evidence="1" type="ORF">Nepgr_015870</name>
</gene>
<dbReference type="AlphaFoldDB" id="A0AAD3SNJ5"/>
<keyword evidence="2" id="KW-1185">Reference proteome</keyword>
<protein>
    <submittedName>
        <fullName evidence="1">Uncharacterized protein</fullName>
    </submittedName>
</protein>
<reference evidence="1" key="1">
    <citation type="submission" date="2023-05" db="EMBL/GenBank/DDBJ databases">
        <title>Nepenthes gracilis genome sequencing.</title>
        <authorList>
            <person name="Fukushima K."/>
        </authorList>
    </citation>
    <scope>NUCLEOTIDE SEQUENCE</scope>
    <source>
        <strain evidence="1">SING2019-196</strain>
    </source>
</reference>
<sequence>MFWEGFLSILELRYPDVGVTKPLCNSNLTTTAPKIALILQWGLLLIVLLDYGFGEVRALLRWHSQIAVLFFLDMLSAECRVCDYGHVCC</sequence>
<proteinExistence type="predicted"/>
<comment type="caution">
    <text evidence="1">The sequence shown here is derived from an EMBL/GenBank/DDBJ whole genome shotgun (WGS) entry which is preliminary data.</text>
</comment>